<organism evidence="3">
    <name type="scientific">Ixodes ricinus</name>
    <name type="common">Common tick</name>
    <name type="synonym">Acarus ricinus</name>
    <dbReference type="NCBI Taxonomy" id="34613"/>
    <lineage>
        <taxon>Eukaryota</taxon>
        <taxon>Metazoa</taxon>
        <taxon>Ecdysozoa</taxon>
        <taxon>Arthropoda</taxon>
        <taxon>Chelicerata</taxon>
        <taxon>Arachnida</taxon>
        <taxon>Acari</taxon>
        <taxon>Parasitiformes</taxon>
        <taxon>Ixodida</taxon>
        <taxon>Ixodoidea</taxon>
        <taxon>Ixodidae</taxon>
        <taxon>Ixodinae</taxon>
        <taxon>Ixodes</taxon>
    </lineage>
</organism>
<evidence type="ECO:0000313" key="3">
    <source>
        <dbReference type="EMBL" id="JAA72145.1"/>
    </source>
</evidence>
<dbReference type="InterPro" id="IPR024079">
    <property type="entry name" value="MetalloPept_cat_dom_sf"/>
</dbReference>
<name>A0A0K8RM35_IXORI</name>
<dbReference type="EMBL" id="GADI01001663">
    <property type="protein sequence ID" value="JAA72145.1"/>
    <property type="molecule type" value="mRNA"/>
</dbReference>
<keyword evidence="3" id="KW-0378">Hydrolase</keyword>
<comment type="caution">
    <text evidence="1">Lacks conserved residue(s) required for the propagation of feature annotation.</text>
</comment>
<feature type="domain" description="Peptidase M12B" evidence="2">
    <location>
        <begin position="14"/>
        <end position="255"/>
    </location>
</feature>
<evidence type="ECO:0000259" key="2">
    <source>
        <dbReference type="PROSITE" id="PS50215"/>
    </source>
</evidence>
<dbReference type="PROSITE" id="PS50215">
    <property type="entry name" value="ADAM_MEPRO"/>
    <property type="match status" value="1"/>
</dbReference>
<accession>A0A0K8RM35</accession>
<sequence>MARGSGMLSSGGSAYLDLYIYYDKQLKKHIDPSLRVLEYLREFLKKVNEILATAKPILTVQFRLVGASQWNEDFRAFTEDKKALDSELLTAVLKVFGNRLERRLHKRHGIHFDAVLLLTKRHIRNVSMSEFEYITANSDTTSKQNRILTGVVGRIGGICLKEHFVAAATDDGKFRGVKSAARQLSFLMGAVEDGQGPPGREYVRGSDGSSWCKYDDGYLMGKPNGKNNETLSTCSAHGFIMGIRQHGEGCYDTTLREELPDDQILE</sequence>
<dbReference type="InterPro" id="IPR001590">
    <property type="entry name" value="Peptidase_M12B"/>
</dbReference>
<dbReference type="GO" id="GO:0006508">
    <property type="term" value="P:proteolysis"/>
    <property type="evidence" value="ECO:0007669"/>
    <property type="project" value="UniProtKB-KW"/>
</dbReference>
<evidence type="ECO:0000256" key="1">
    <source>
        <dbReference type="PROSITE-ProRule" id="PRU00276"/>
    </source>
</evidence>
<keyword evidence="3" id="KW-0482">Metalloprotease</keyword>
<dbReference type="Gene3D" id="3.40.390.10">
    <property type="entry name" value="Collagenase (Catalytic Domain)"/>
    <property type="match status" value="1"/>
</dbReference>
<dbReference type="AlphaFoldDB" id="A0A0K8RM35"/>
<keyword evidence="3" id="KW-0645">Protease</keyword>
<reference evidence="3" key="1">
    <citation type="submission" date="2012-12" db="EMBL/GenBank/DDBJ databases">
        <title>Identification and characterization of a phenylalanine ammonia-lyase gene family in Isatis indigotica Fort.</title>
        <authorList>
            <person name="Liu Q."/>
            <person name="Chen J."/>
            <person name="Zhou X."/>
            <person name="Di P."/>
            <person name="Xiao Y."/>
            <person name="Xuan H."/>
            <person name="Zhang L."/>
            <person name="Chen W."/>
        </authorList>
    </citation>
    <scope>NUCLEOTIDE SEQUENCE</scope>
    <source>
        <tissue evidence="3">Salivary gland</tissue>
    </source>
</reference>
<protein>
    <submittedName>
        <fullName evidence="3">Putative metalloprotease</fullName>
    </submittedName>
</protein>
<proteinExistence type="evidence at transcript level"/>
<dbReference type="SUPFAM" id="SSF55486">
    <property type="entry name" value="Metalloproteases ('zincins'), catalytic domain"/>
    <property type="match status" value="1"/>
</dbReference>
<dbReference type="GO" id="GO:0004222">
    <property type="term" value="F:metalloendopeptidase activity"/>
    <property type="evidence" value="ECO:0007669"/>
    <property type="project" value="InterPro"/>
</dbReference>